<dbReference type="InterPro" id="IPR007244">
    <property type="entry name" value="Naa35_N"/>
</dbReference>
<dbReference type="eggNOG" id="KOG2343">
    <property type="taxonomic scope" value="Eukaryota"/>
</dbReference>
<reference evidence="6 7" key="1">
    <citation type="submission" date="2011-07" db="EMBL/GenBank/DDBJ databases">
        <authorList>
            <person name="Coyne R."/>
            <person name="Brami D."/>
            <person name="Johnson J."/>
            <person name="Hostetler J."/>
            <person name="Hannick L."/>
            <person name="Clark T."/>
            <person name="Cassidy-Hanley D."/>
            <person name="Inman J."/>
        </authorList>
    </citation>
    <scope>NUCLEOTIDE SEQUENCE [LARGE SCALE GENOMIC DNA]</scope>
    <source>
        <strain evidence="6 7">G5</strain>
    </source>
</reference>
<comment type="subcellular location">
    <subcellularLocation>
        <location evidence="1">Cytoplasm</location>
    </subcellularLocation>
</comment>
<dbReference type="PANTHER" id="PTHR21373:SF0">
    <property type="entry name" value="N-ALPHA-ACETYLTRANSFERASE 35, NATC AUXILIARY SUBUNIT"/>
    <property type="match status" value="1"/>
</dbReference>
<dbReference type="STRING" id="857967.G0QT10"/>
<dbReference type="InterPro" id="IPR057982">
    <property type="entry name" value="TPR_NAA35"/>
</dbReference>
<name>G0QT10_ICHMU</name>
<keyword evidence="6" id="KW-0548">Nucleotidyltransferase</keyword>
<evidence type="ECO:0000313" key="6">
    <source>
        <dbReference type="EMBL" id="EGR31646.1"/>
    </source>
</evidence>
<evidence type="ECO:0000256" key="3">
    <source>
        <dbReference type="ARBA" id="ARBA00022490"/>
    </source>
</evidence>
<dbReference type="RefSeq" id="XP_004035132.1">
    <property type="nucleotide sequence ID" value="XM_004035084.1"/>
</dbReference>
<sequence length="613" mass="72807">MQNHQLLNNFEDITNLVNNVCLNMQLGETISTKEFTFYDSMSSSEIGDPKMDIKVGYKDVKHPIQLIKDGEIKAAENLTNHELIHLIDYLLALEFTWLKGYSLSQTLYQFVYFYDENSYKNNLILKSYIECLYLNGIMMFETVRYSPFLKEDDYTITVFSFPEQKDEQTILNQISEAENLIGDKITNPNLRKKKKNINLNEYDAIDSRLKFLSPRPYLEMKIEDGFSMIESFLESLEYILSLAKEQNFYAILEKIIEFKNLPKNIFAKTYLDCNIFYSTGKYFSIYDMGDMVKNIFKDFGLSDSTLNSQSFLEYSYQCQIVCQNYITKYLSNQYRQYRDYCKIYQELSILISQSDKYEKEFLIKKDEAQTATTWSYNLACRMMAQHLHLGFQLELFDLADYCQIFFILEFVYRILEINTQSLMLIKFDKQFILAFQTKQNLDQAKKKLKPFQKQWFYYYIFYKGLQLYAKANSHICFLLEKYSLIPQFNDPETLKNRFANRFKIFENAFFLKMPTYQQYQEKVSEGFSKEKLDQYCEEIKQTLSQAQQLFQQIPENEEVVPLGIRNDAKKLIKVCILSSLSAMKIKLKKNDLQKLKGSFSSKEHIYYPYPEIL</sequence>
<organism evidence="6 7">
    <name type="scientific">Ichthyophthirius multifiliis</name>
    <name type="common">White spot disease agent</name>
    <name type="synonym">Ich</name>
    <dbReference type="NCBI Taxonomy" id="5932"/>
    <lineage>
        <taxon>Eukaryota</taxon>
        <taxon>Sar</taxon>
        <taxon>Alveolata</taxon>
        <taxon>Ciliophora</taxon>
        <taxon>Intramacronucleata</taxon>
        <taxon>Oligohymenophorea</taxon>
        <taxon>Hymenostomatida</taxon>
        <taxon>Ophryoglenina</taxon>
        <taxon>Ichthyophthirius</taxon>
    </lineage>
</organism>
<evidence type="ECO:0000256" key="2">
    <source>
        <dbReference type="ARBA" id="ARBA00006289"/>
    </source>
</evidence>
<dbReference type="Pfam" id="PF04112">
    <property type="entry name" value="Mak10"/>
    <property type="match status" value="1"/>
</dbReference>
<dbReference type="GO" id="GO:0050364">
    <property type="term" value="F:tryptophan dimethylallyltransferase activity"/>
    <property type="evidence" value="ECO:0007669"/>
    <property type="project" value="UniProtKB-EC"/>
</dbReference>
<keyword evidence="7" id="KW-1185">Reference proteome</keyword>
<dbReference type="OrthoDB" id="286286at2759"/>
<keyword evidence="6" id="KW-0808">Transferase</keyword>
<dbReference type="GO" id="GO:0031417">
    <property type="term" value="C:NatC complex"/>
    <property type="evidence" value="ECO:0007669"/>
    <property type="project" value="InterPro"/>
</dbReference>
<dbReference type="OMA" id="AVKFEEY"/>
<feature type="domain" description="NAA35-like TPR repeats" evidence="5">
    <location>
        <begin position="239"/>
        <end position="608"/>
    </location>
</feature>
<evidence type="ECO:0000313" key="7">
    <source>
        <dbReference type="Proteomes" id="UP000008983"/>
    </source>
</evidence>
<dbReference type="GeneID" id="14907791"/>
<feature type="domain" description="NAA35-like N-terminal" evidence="4">
    <location>
        <begin position="27"/>
        <end position="114"/>
    </location>
</feature>
<evidence type="ECO:0000259" key="4">
    <source>
        <dbReference type="Pfam" id="PF04112"/>
    </source>
</evidence>
<dbReference type="AlphaFoldDB" id="G0QT10"/>
<accession>G0QT10</accession>
<dbReference type="EC" id="2.5.1.34" evidence="6"/>
<dbReference type="EC" id="2.7.7.48" evidence="6"/>
<dbReference type="Proteomes" id="UP000008983">
    <property type="component" value="Unassembled WGS sequence"/>
</dbReference>
<dbReference type="InterPro" id="IPR057983">
    <property type="entry name" value="NAA35-like_N"/>
</dbReference>
<evidence type="ECO:0000259" key="5">
    <source>
        <dbReference type="Pfam" id="PF25789"/>
    </source>
</evidence>
<comment type="similarity">
    <text evidence="2">Belongs to the MAK10 family.</text>
</comment>
<dbReference type="EMBL" id="GL983837">
    <property type="protein sequence ID" value="EGR31646.1"/>
    <property type="molecule type" value="Genomic_DNA"/>
</dbReference>
<dbReference type="InParanoid" id="G0QT10"/>
<keyword evidence="3" id="KW-0963">Cytoplasm</keyword>
<gene>
    <name evidence="6" type="ORF">IMG5_105300</name>
</gene>
<protein>
    <submittedName>
        <fullName evidence="6">Mak10 amino-acid n-acetyltransferase subunit, putative</fullName>
        <ecNumber evidence="6">2.5.1.34</ecNumber>
        <ecNumber evidence="6">2.7.7.48</ecNumber>
    </submittedName>
</protein>
<dbReference type="GO" id="GO:0003968">
    <property type="term" value="F:RNA-directed RNA polymerase activity"/>
    <property type="evidence" value="ECO:0007669"/>
    <property type="project" value="UniProtKB-EC"/>
</dbReference>
<proteinExistence type="inferred from homology"/>
<dbReference type="PANTHER" id="PTHR21373">
    <property type="entry name" value="GLUCOSE REPRESSIBLE PROTEIN MAK10"/>
    <property type="match status" value="1"/>
</dbReference>
<evidence type="ECO:0000256" key="1">
    <source>
        <dbReference type="ARBA" id="ARBA00004496"/>
    </source>
</evidence>
<dbReference type="Pfam" id="PF25789">
    <property type="entry name" value="TPR_NAA35"/>
    <property type="match status" value="1"/>
</dbReference>